<protein>
    <recommendedName>
        <fullName evidence="1">Heterokaryon incompatibility domain-containing protein</fullName>
    </recommendedName>
</protein>
<proteinExistence type="predicted"/>
<name>A0A9P9DNZ8_9PLEO</name>
<dbReference type="Proteomes" id="UP000700596">
    <property type="component" value="Unassembled WGS sequence"/>
</dbReference>
<gene>
    <name evidence="2" type="ORF">B0J11DRAFT_436855</name>
</gene>
<organism evidence="2 3">
    <name type="scientific">Dendryphion nanum</name>
    <dbReference type="NCBI Taxonomy" id="256645"/>
    <lineage>
        <taxon>Eukaryota</taxon>
        <taxon>Fungi</taxon>
        <taxon>Dikarya</taxon>
        <taxon>Ascomycota</taxon>
        <taxon>Pezizomycotina</taxon>
        <taxon>Dothideomycetes</taxon>
        <taxon>Pleosporomycetidae</taxon>
        <taxon>Pleosporales</taxon>
        <taxon>Torulaceae</taxon>
        <taxon>Dendryphion</taxon>
    </lineage>
</organism>
<accession>A0A9P9DNZ8</accession>
<dbReference type="InterPro" id="IPR010730">
    <property type="entry name" value="HET"/>
</dbReference>
<dbReference type="EMBL" id="JAGMWT010000009">
    <property type="protein sequence ID" value="KAH7122743.1"/>
    <property type="molecule type" value="Genomic_DNA"/>
</dbReference>
<dbReference type="PANTHER" id="PTHR24148">
    <property type="entry name" value="ANKYRIN REPEAT DOMAIN-CONTAINING PROTEIN 39 HOMOLOG-RELATED"/>
    <property type="match status" value="1"/>
</dbReference>
<dbReference type="OrthoDB" id="3553147at2759"/>
<keyword evidence="3" id="KW-1185">Reference proteome</keyword>
<evidence type="ECO:0000259" key="1">
    <source>
        <dbReference type="Pfam" id="PF06985"/>
    </source>
</evidence>
<reference evidence="2" key="1">
    <citation type="journal article" date="2021" name="Nat. Commun.">
        <title>Genetic determinants of endophytism in the Arabidopsis root mycobiome.</title>
        <authorList>
            <person name="Mesny F."/>
            <person name="Miyauchi S."/>
            <person name="Thiergart T."/>
            <person name="Pickel B."/>
            <person name="Atanasova L."/>
            <person name="Karlsson M."/>
            <person name="Huettel B."/>
            <person name="Barry K.W."/>
            <person name="Haridas S."/>
            <person name="Chen C."/>
            <person name="Bauer D."/>
            <person name="Andreopoulos W."/>
            <person name="Pangilinan J."/>
            <person name="LaButti K."/>
            <person name="Riley R."/>
            <person name="Lipzen A."/>
            <person name="Clum A."/>
            <person name="Drula E."/>
            <person name="Henrissat B."/>
            <person name="Kohler A."/>
            <person name="Grigoriev I.V."/>
            <person name="Martin F.M."/>
            <person name="Hacquard S."/>
        </authorList>
    </citation>
    <scope>NUCLEOTIDE SEQUENCE</scope>
    <source>
        <strain evidence="2">MPI-CAGE-CH-0243</strain>
    </source>
</reference>
<dbReference type="InterPro" id="IPR052895">
    <property type="entry name" value="HetReg/Transcr_Mod"/>
</dbReference>
<feature type="domain" description="Heterokaryon incompatibility" evidence="1">
    <location>
        <begin position="11"/>
        <end position="66"/>
    </location>
</feature>
<sequence length="66" mass="7557">LDHYWIDPKLTCYILGNGLEISVTQSLASALHALRHRNTRRIIWTDAVCIDQSNLTEKSFQVPMMA</sequence>
<feature type="non-terminal residue" evidence="2">
    <location>
        <position position="66"/>
    </location>
</feature>
<dbReference type="AlphaFoldDB" id="A0A9P9DNZ8"/>
<evidence type="ECO:0000313" key="2">
    <source>
        <dbReference type="EMBL" id="KAH7122743.1"/>
    </source>
</evidence>
<comment type="caution">
    <text evidence="2">The sequence shown here is derived from an EMBL/GenBank/DDBJ whole genome shotgun (WGS) entry which is preliminary data.</text>
</comment>
<dbReference type="PANTHER" id="PTHR24148:SF64">
    <property type="entry name" value="HETEROKARYON INCOMPATIBILITY DOMAIN-CONTAINING PROTEIN"/>
    <property type="match status" value="1"/>
</dbReference>
<dbReference type="Pfam" id="PF06985">
    <property type="entry name" value="HET"/>
    <property type="match status" value="1"/>
</dbReference>
<evidence type="ECO:0000313" key="3">
    <source>
        <dbReference type="Proteomes" id="UP000700596"/>
    </source>
</evidence>